<reference evidence="2" key="1">
    <citation type="journal article" date="2014" name="Int. J. Syst. Evol. Microbiol.">
        <title>Complete genome sequence of Corynebacterium casei LMG S-19264T (=DSM 44701T), isolated from a smear-ripened cheese.</title>
        <authorList>
            <consortium name="US DOE Joint Genome Institute (JGI-PGF)"/>
            <person name="Walter F."/>
            <person name="Albersmeier A."/>
            <person name="Kalinowski J."/>
            <person name="Ruckert C."/>
        </authorList>
    </citation>
    <scope>NUCLEOTIDE SEQUENCE</scope>
    <source>
        <strain evidence="2">KCTC 12719</strain>
    </source>
</reference>
<evidence type="ECO:0000313" key="2">
    <source>
        <dbReference type="EMBL" id="GHA42137.1"/>
    </source>
</evidence>
<keyword evidence="3" id="KW-1185">Reference proteome</keyword>
<dbReference type="PANTHER" id="PTHR39624">
    <property type="entry name" value="PROTEIN INVOLVED IN RIMO-MEDIATED BETA-METHYLTHIOLATION OF RIBOSOMAL PROTEIN S12 YCAO"/>
    <property type="match status" value="1"/>
</dbReference>
<dbReference type="Gene3D" id="3.30.300.20">
    <property type="match status" value="1"/>
</dbReference>
<dbReference type="SUPFAM" id="SSF53474">
    <property type="entry name" value="alpha/beta-Hydrolases"/>
    <property type="match status" value="1"/>
</dbReference>
<feature type="domain" description="Serine aminopeptidase S33" evidence="1">
    <location>
        <begin position="27"/>
        <end position="136"/>
    </location>
</feature>
<organism evidence="2 3">
    <name type="scientific">Salinimicrobium marinum</name>
    <dbReference type="NCBI Taxonomy" id="680283"/>
    <lineage>
        <taxon>Bacteria</taxon>
        <taxon>Pseudomonadati</taxon>
        <taxon>Bacteroidota</taxon>
        <taxon>Flavobacteriia</taxon>
        <taxon>Flavobacteriales</taxon>
        <taxon>Flavobacteriaceae</taxon>
        <taxon>Salinimicrobium</taxon>
    </lineage>
</organism>
<comment type="caution">
    <text evidence="2">The sequence shown here is derived from an EMBL/GenBank/DDBJ whole genome shotgun (WGS) entry which is preliminary data.</text>
</comment>
<dbReference type="Pfam" id="PF12146">
    <property type="entry name" value="Hydrolase_4"/>
    <property type="match status" value="1"/>
</dbReference>
<dbReference type="Gene3D" id="3.40.50.1820">
    <property type="entry name" value="alpha/beta hydrolase"/>
    <property type="match status" value="1"/>
</dbReference>
<accession>A0A918VYC6</accession>
<dbReference type="RefSeq" id="WP_189605039.1">
    <property type="nucleotide sequence ID" value="NZ_BMXB01000010.1"/>
</dbReference>
<dbReference type="Pfam" id="PF02566">
    <property type="entry name" value="OsmC"/>
    <property type="match status" value="1"/>
</dbReference>
<sequence length="405" mass="44454">MNISKHTFKNKAGDELSGVLELPLNQEPHNFVLFAHCFTCNKNFLAVKNIGRALTANGFGVLRFDFTGLGESEGDFADTNFSGNVEDILAAASFLEKEHKAPSLLVGHSLGGAAVLFAAQELSSVKAVATIAAPSSPQHVKHLLKSNISDIEKNGFSTVNLGGRDFTIKAQFLQDLETKKLKDVIKDLDKSILITHSPQDLTVEISNAEELYVAARHPKSFISLDGADHLLTDKSDSRYVGEVISAWALKYLEIPNQDKVASKHQVAANLGAEGFTTQIKAGDHSFIADEPESIGGNNFGPTPYELISASLAACTSMTIQMYARRKKWPVKNVETHVNHNKKHAEDCEHCERTTAKIDTFEREIVLKGDLSEQQREKLLEIANKCPVHRTLHSEIKITTSLKAIE</sequence>
<dbReference type="InterPro" id="IPR015946">
    <property type="entry name" value="KH_dom-like_a/b"/>
</dbReference>
<dbReference type="SUPFAM" id="SSF82784">
    <property type="entry name" value="OsmC-like"/>
    <property type="match status" value="1"/>
</dbReference>
<dbReference type="InterPro" id="IPR029058">
    <property type="entry name" value="AB_hydrolase_fold"/>
</dbReference>
<evidence type="ECO:0000313" key="3">
    <source>
        <dbReference type="Proteomes" id="UP000610456"/>
    </source>
</evidence>
<evidence type="ECO:0000259" key="1">
    <source>
        <dbReference type="Pfam" id="PF12146"/>
    </source>
</evidence>
<name>A0A918VYC6_9FLAO</name>
<dbReference type="PANTHER" id="PTHR39624:SF2">
    <property type="entry name" value="OSMC-LIKE PROTEIN"/>
    <property type="match status" value="1"/>
</dbReference>
<dbReference type="InterPro" id="IPR003718">
    <property type="entry name" value="OsmC/Ohr_fam"/>
</dbReference>
<gene>
    <name evidence="2" type="ORF">GCM10007103_24320</name>
</gene>
<proteinExistence type="predicted"/>
<dbReference type="InterPro" id="IPR022742">
    <property type="entry name" value="Hydrolase_4"/>
</dbReference>
<reference evidence="2" key="2">
    <citation type="submission" date="2020-09" db="EMBL/GenBank/DDBJ databases">
        <authorList>
            <person name="Sun Q."/>
            <person name="Kim S."/>
        </authorList>
    </citation>
    <scope>NUCLEOTIDE SEQUENCE</scope>
    <source>
        <strain evidence="2">KCTC 12719</strain>
    </source>
</reference>
<dbReference type="InterPro" id="IPR036102">
    <property type="entry name" value="OsmC/Ohrsf"/>
</dbReference>
<dbReference type="AlphaFoldDB" id="A0A918VYC6"/>
<protein>
    <submittedName>
        <fullName evidence="2">Osmotically inducible protein C</fullName>
    </submittedName>
</protein>
<dbReference type="Proteomes" id="UP000610456">
    <property type="component" value="Unassembled WGS sequence"/>
</dbReference>
<dbReference type="EMBL" id="BMXB01000010">
    <property type="protein sequence ID" value="GHA42137.1"/>
    <property type="molecule type" value="Genomic_DNA"/>
</dbReference>